<dbReference type="PANTHER" id="PTHR30545:SF2">
    <property type="entry name" value="SUGAR FERMENTATION STIMULATION PROTEIN A"/>
    <property type="match status" value="1"/>
</dbReference>
<evidence type="ECO:0000313" key="4">
    <source>
        <dbReference type="EMBL" id="ASD64706.1"/>
    </source>
</evidence>
<organism evidence="4 5">
    <name type="scientific">Bdellovibrio bacteriovorus</name>
    <dbReference type="NCBI Taxonomy" id="959"/>
    <lineage>
        <taxon>Bacteria</taxon>
        <taxon>Pseudomonadati</taxon>
        <taxon>Bdellovibrionota</taxon>
        <taxon>Bdellovibrionia</taxon>
        <taxon>Bdellovibrionales</taxon>
        <taxon>Pseudobdellovibrionaceae</taxon>
        <taxon>Bdellovibrio</taxon>
    </lineage>
</organism>
<dbReference type="AlphaFoldDB" id="A0A1Z3NB89"/>
<dbReference type="HAMAP" id="MF_00095">
    <property type="entry name" value="SfsA"/>
    <property type="match status" value="1"/>
</dbReference>
<dbReference type="Pfam" id="PF03749">
    <property type="entry name" value="SfsA"/>
    <property type="match status" value="1"/>
</dbReference>
<dbReference type="GO" id="GO:0003677">
    <property type="term" value="F:DNA binding"/>
    <property type="evidence" value="ECO:0007669"/>
    <property type="project" value="InterPro"/>
</dbReference>
<dbReference type="Pfam" id="PF17746">
    <property type="entry name" value="SfsA_N"/>
    <property type="match status" value="1"/>
</dbReference>
<dbReference type="NCBIfam" id="TIGR00230">
    <property type="entry name" value="sfsA"/>
    <property type="match status" value="1"/>
</dbReference>
<gene>
    <name evidence="1" type="primary">sfsA</name>
    <name evidence="4" type="ORF">B9G79_14595</name>
</gene>
<dbReference type="EMBL" id="CP020946">
    <property type="protein sequence ID" value="ASD64706.1"/>
    <property type="molecule type" value="Genomic_DNA"/>
</dbReference>
<evidence type="ECO:0000259" key="2">
    <source>
        <dbReference type="Pfam" id="PF03749"/>
    </source>
</evidence>
<dbReference type="InterPro" id="IPR041465">
    <property type="entry name" value="SfsA_N"/>
</dbReference>
<dbReference type="Gene3D" id="2.40.50.580">
    <property type="match status" value="1"/>
</dbReference>
<evidence type="ECO:0000259" key="3">
    <source>
        <dbReference type="Pfam" id="PF17746"/>
    </source>
</evidence>
<dbReference type="InterPro" id="IPR005224">
    <property type="entry name" value="SfsA"/>
</dbReference>
<name>A0A1Z3NB89_BDEBC</name>
<evidence type="ECO:0000256" key="1">
    <source>
        <dbReference type="HAMAP-Rule" id="MF_00095"/>
    </source>
</evidence>
<dbReference type="InterPro" id="IPR040452">
    <property type="entry name" value="SfsA_C"/>
</dbReference>
<dbReference type="RefSeq" id="WP_088566155.1">
    <property type="nucleotide sequence ID" value="NZ_CP020946.1"/>
</dbReference>
<dbReference type="Proteomes" id="UP000197003">
    <property type="component" value="Chromosome"/>
</dbReference>
<proteinExistence type="inferred from homology"/>
<feature type="domain" description="SfsA N-terminal OB" evidence="3">
    <location>
        <begin position="13"/>
        <end position="79"/>
    </location>
</feature>
<dbReference type="Gene3D" id="3.40.1350.60">
    <property type="match status" value="1"/>
</dbReference>
<comment type="similarity">
    <text evidence="1">Belongs to the SfsA family.</text>
</comment>
<sequence length="243" mass="27497">MKFHSKLQEGIFLKRYKRFFADIEFQGQQVTAHVPNTGSLKSVNNPGQHCLFSESTNPERKLKYTLEMIKSPTGSWVGVNTATPNTVVRETLHHVVGHKKEVVGGFAHWAAFDEVKPEYKISAETRLDFALKKNNSDKMHFIEVKNVTLAEDSTAKFPDAVTERGQKHLRELMALIEQGHTAEIVFTIQRHDCGSFSPADDIDPEYGRLLREAHQKGLRVSPFVLDLTPESVELSETLLPLKM</sequence>
<dbReference type="OrthoDB" id="5296903at2"/>
<evidence type="ECO:0000313" key="5">
    <source>
        <dbReference type="Proteomes" id="UP000197003"/>
    </source>
</evidence>
<accession>A0A1Z3NB89</accession>
<dbReference type="PANTHER" id="PTHR30545">
    <property type="entry name" value="SUGAR FERMENTATION STIMULATION PROTEIN A"/>
    <property type="match status" value="1"/>
</dbReference>
<protein>
    <recommendedName>
        <fullName evidence="1">Sugar fermentation stimulation protein homolog</fullName>
    </recommendedName>
</protein>
<feature type="domain" description="Sugar fermentation stimulation protein C-terminal" evidence="2">
    <location>
        <begin position="83"/>
        <end position="230"/>
    </location>
</feature>
<dbReference type="CDD" id="cd22359">
    <property type="entry name" value="SfsA-like_bacterial"/>
    <property type="match status" value="1"/>
</dbReference>
<reference evidence="4 5" key="1">
    <citation type="submission" date="2017-04" db="EMBL/GenBank/DDBJ databases">
        <title>Whole genome sequence of Bdellovibrio bacteriovorus strain SSB218315.</title>
        <authorList>
            <person name="Oyedara O."/>
            <person name="Rodriguez-Perez M.A."/>
        </authorList>
    </citation>
    <scope>NUCLEOTIDE SEQUENCE [LARGE SCALE GENOMIC DNA]</scope>
    <source>
        <strain evidence="4 5">SSB218315</strain>
    </source>
</reference>